<dbReference type="InterPro" id="IPR014711">
    <property type="entry name" value="TopoI_cat_a-hlx-sub_euk"/>
</dbReference>
<comment type="catalytic activity">
    <reaction evidence="1">
        <text>ATP-independent breakage of single-stranded DNA, followed by passage and rejoining.</text>
        <dbReference type="EC" id="5.6.2.1"/>
    </reaction>
</comment>
<dbReference type="SUPFAM" id="SSF56349">
    <property type="entry name" value="DNA breaking-rejoining enzymes"/>
    <property type="match status" value="1"/>
</dbReference>
<comment type="caution">
    <text evidence="9">The sequence shown here is derived from an EMBL/GenBank/DDBJ whole genome shotgun (WGS) entry which is preliminary data.</text>
</comment>
<evidence type="ECO:0000313" key="10">
    <source>
        <dbReference type="Proteomes" id="UP001138757"/>
    </source>
</evidence>
<accession>A0A9X1DDY7</accession>
<evidence type="ECO:0000256" key="5">
    <source>
        <dbReference type="ARBA" id="ARBA00023125"/>
    </source>
</evidence>
<sequence>MSQALIFVDDSLPGIRRRKYRGHWAYFDPKGERITQRDEIDRLNRIGLPPAYEDAWFAPSRQAHILATGIDAKGRKQYRYNPDFTAARDSAKFESCAQFGRLLPLVRARVEDDLAGRDLSQQRAIASIVRLLDSGRIRVGNESYAKSNKSFGATTLRVRHAKIAGNRLLLRFKAKSGKQCELRVTDRGLVRFVRQMQDLPGQHLFQYVRDDGEVSPVSSSDVNAYIRETTGADFTAKHFRTWTASALAFEWLAQKHKESGLNAMLAFVSEHLGNTPAIARKSYIHPALIEVAKDSPIAFRDSLTLPRKTRWLSRYERGLIEYLEGGN</sequence>
<dbReference type="GO" id="GO:0003917">
    <property type="term" value="F:DNA topoisomerase type I (single strand cut, ATP-independent) activity"/>
    <property type="evidence" value="ECO:0007669"/>
    <property type="project" value="UniProtKB-EC"/>
</dbReference>
<dbReference type="PRINTS" id="PR00416">
    <property type="entry name" value="EUTPISMRASEI"/>
</dbReference>
<dbReference type="PROSITE" id="PS52038">
    <property type="entry name" value="TOPO_IB_2"/>
    <property type="match status" value="1"/>
</dbReference>
<evidence type="ECO:0000259" key="7">
    <source>
        <dbReference type="Pfam" id="PF01028"/>
    </source>
</evidence>
<reference evidence="9" key="1">
    <citation type="submission" date="2021-05" db="EMBL/GenBank/DDBJ databases">
        <title>Genome of Sphingobium sp. strain.</title>
        <authorList>
            <person name="Fan R."/>
        </authorList>
    </citation>
    <scope>NUCLEOTIDE SEQUENCE</scope>
    <source>
        <strain evidence="9">H33</strain>
    </source>
</reference>
<proteinExistence type="inferred from homology"/>
<dbReference type="EMBL" id="JAHGAW010000009">
    <property type="protein sequence ID" value="MBT2188152.1"/>
    <property type="molecule type" value="Genomic_DNA"/>
</dbReference>
<evidence type="ECO:0000256" key="4">
    <source>
        <dbReference type="ARBA" id="ARBA00023029"/>
    </source>
</evidence>
<dbReference type="InterPro" id="IPR035447">
    <property type="entry name" value="DNA_topo_I_N_sf"/>
</dbReference>
<evidence type="ECO:0000256" key="2">
    <source>
        <dbReference type="ARBA" id="ARBA00006645"/>
    </source>
</evidence>
<dbReference type="InterPro" id="IPR011010">
    <property type="entry name" value="DNA_brk_join_enz"/>
</dbReference>
<feature type="domain" description="DNA topoisomerase IB N-terminal" evidence="8">
    <location>
        <begin position="24"/>
        <end position="71"/>
    </location>
</feature>
<dbReference type="Proteomes" id="UP001138757">
    <property type="component" value="Unassembled WGS sequence"/>
</dbReference>
<dbReference type="Pfam" id="PF21338">
    <property type="entry name" value="Top1B_N_bact"/>
    <property type="match status" value="1"/>
</dbReference>
<evidence type="ECO:0000313" key="9">
    <source>
        <dbReference type="EMBL" id="MBT2188152.1"/>
    </source>
</evidence>
<dbReference type="Gene3D" id="3.30.66.10">
    <property type="entry name" value="DNA topoisomerase I domain"/>
    <property type="match status" value="1"/>
</dbReference>
<dbReference type="Gene3D" id="3.90.15.10">
    <property type="entry name" value="Topoisomerase I, Chain A, domain 3"/>
    <property type="match status" value="1"/>
</dbReference>
<name>A0A9X1DDY7_9SPHN</name>
<keyword evidence="6" id="KW-0413">Isomerase</keyword>
<dbReference type="GO" id="GO:0003677">
    <property type="term" value="F:DNA binding"/>
    <property type="evidence" value="ECO:0007669"/>
    <property type="project" value="UniProtKB-KW"/>
</dbReference>
<dbReference type="InterPro" id="IPR013500">
    <property type="entry name" value="TopoI_cat_euk"/>
</dbReference>
<evidence type="ECO:0000256" key="3">
    <source>
        <dbReference type="ARBA" id="ARBA00012891"/>
    </source>
</evidence>
<evidence type="ECO:0000259" key="8">
    <source>
        <dbReference type="Pfam" id="PF21338"/>
    </source>
</evidence>
<dbReference type="AlphaFoldDB" id="A0A9X1DDY7"/>
<keyword evidence="5" id="KW-0238">DNA-binding</keyword>
<dbReference type="RefSeq" id="WP_214624407.1">
    <property type="nucleotide sequence ID" value="NZ_JAHGAW010000009.1"/>
</dbReference>
<dbReference type="Gene3D" id="1.10.132.120">
    <property type="match status" value="1"/>
</dbReference>
<organism evidence="9 10">
    <name type="scientific">Sphingobium nicotianae</name>
    <dbReference type="NCBI Taxonomy" id="2782607"/>
    <lineage>
        <taxon>Bacteria</taxon>
        <taxon>Pseudomonadati</taxon>
        <taxon>Pseudomonadota</taxon>
        <taxon>Alphaproteobacteria</taxon>
        <taxon>Sphingomonadales</taxon>
        <taxon>Sphingomonadaceae</taxon>
        <taxon>Sphingobium</taxon>
    </lineage>
</organism>
<gene>
    <name evidence="9" type="ORF">KK488_14450</name>
</gene>
<keyword evidence="4" id="KW-0799">Topoisomerase</keyword>
<dbReference type="SUPFAM" id="SSF55869">
    <property type="entry name" value="DNA topoisomerase I domain"/>
    <property type="match status" value="1"/>
</dbReference>
<dbReference type="EC" id="5.6.2.1" evidence="3"/>
<dbReference type="InterPro" id="IPR001631">
    <property type="entry name" value="TopoI"/>
</dbReference>
<comment type="similarity">
    <text evidence="2">Belongs to the type IB topoisomerase family.</text>
</comment>
<evidence type="ECO:0000256" key="1">
    <source>
        <dbReference type="ARBA" id="ARBA00000213"/>
    </source>
</evidence>
<dbReference type="GO" id="GO:0006265">
    <property type="term" value="P:DNA topological change"/>
    <property type="evidence" value="ECO:0007669"/>
    <property type="project" value="InterPro"/>
</dbReference>
<keyword evidence="10" id="KW-1185">Reference proteome</keyword>
<feature type="domain" description="DNA topoisomerase I catalytic core eukaryotic-type" evidence="7">
    <location>
        <begin position="84"/>
        <end position="262"/>
    </location>
</feature>
<dbReference type="Pfam" id="PF01028">
    <property type="entry name" value="Topoisom_I"/>
    <property type="match status" value="1"/>
</dbReference>
<protein>
    <recommendedName>
        <fullName evidence="3">DNA topoisomerase</fullName>
        <ecNumber evidence="3">5.6.2.1</ecNumber>
    </recommendedName>
</protein>
<evidence type="ECO:0000256" key="6">
    <source>
        <dbReference type="ARBA" id="ARBA00023235"/>
    </source>
</evidence>
<dbReference type="InterPro" id="IPR049331">
    <property type="entry name" value="Top1B_N_bact"/>
</dbReference>